<evidence type="ECO:0000313" key="3">
    <source>
        <dbReference type="Proteomes" id="UP000619788"/>
    </source>
</evidence>
<proteinExistence type="predicted"/>
<gene>
    <name evidence="2" type="ORF">Psi01_49130</name>
</gene>
<reference evidence="2 3" key="1">
    <citation type="submission" date="2021-01" db="EMBL/GenBank/DDBJ databases">
        <title>Whole genome shotgun sequence of Planobispora siamensis NBRC 107568.</title>
        <authorList>
            <person name="Komaki H."/>
            <person name="Tamura T."/>
        </authorList>
    </citation>
    <scope>NUCLEOTIDE SEQUENCE [LARGE SCALE GENOMIC DNA]</scope>
    <source>
        <strain evidence="2 3">NBRC 107568</strain>
    </source>
</reference>
<sequence>MSTPGNALVRAGREISHGRAGAVCAKSGRTYGPYEPSGGPINHERGLTFLQDASRPRP</sequence>
<keyword evidence="3" id="KW-1185">Reference proteome</keyword>
<name>A0A8J3SH92_9ACTN</name>
<dbReference type="EMBL" id="BOOJ01000040">
    <property type="protein sequence ID" value="GIH94283.1"/>
    <property type="molecule type" value="Genomic_DNA"/>
</dbReference>
<organism evidence="2 3">
    <name type="scientific">Planobispora siamensis</name>
    <dbReference type="NCBI Taxonomy" id="936338"/>
    <lineage>
        <taxon>Bacteria</taxon>
        <taxon>Bacillati</taxon>
        <taxon>Actinomycetota</taxon>
        <taxon>Actinomycetes</taxon>
        <taxon>Streptosporangiales</taxon>
        <taxon>Streptosporangiaceae</taxon>
        <taxon>Planobispora</taxon>
    </lineage>
</organism>
<evidence type="ECO:0000256" key="1">
    <source>
        <dbReference type="SAM" id="MobiDB-lite"/>
    </source>
</evidence>
<accession>A0A8J3SH92</accession>
<protein>
    <submittedName>
        <fullName evidence="2">Uncharacterized protein</fullName>
    </submittedName>
</protein>
<feature type="region of interest" description="Disordered" evidence="1">
    <location>
        <begin position="34"/>
        <end position="58"/>
    </location>
</feature>
<dbReference type="AlphaFoldDB" id="A0A8J3SH92"/>
<dbReference type="Proteomes" id="UP000619788">
    <property type="component" value="Unassembled WGS sequence"/>
</dbReference>
<evidence type="ECO:0000313" key="2">
    <source>
        <dbReference type="EMBL" id="GIH94283.1"/>
    </source>
</evidence>
<comment type="caution">
    <text evidence="2">The sequence shown here is derived from an EMBL/GenBank/DDBJ whole genome shotgun (WGS) entry which is preliminary data.</text>
</comment>